<evidence type="ECO:0000313" key="1">
    <source>
        <dbReference type="EMBL" id="MCM0619808.1"/>
    </source>
</evidence>
<reference evidence="1" key="1">
    <citation type="submission" date="2022-05" db="EMBL/GenBank/DDBJ databases">
        <authorList>
            <person name="Tuo L."/>
        </authorList>
    </citation>
    <scope>NUCLEOTIDE SEQUENCE</scope>
    <source>
        <strain evidence="1">BSK12Z-4</strain>
    </source>
</reference>
<protein>
    <submittedName>
        <fullName evidence="1">Uncharacterized protein</fullName>
    </submittedName>
</protein>
<comment type="caution">
    <text evidence="1">The sequence shown here is derived from an EMBL/GenBank/DDBJ whole genome shotgun (WGS) entry which is preliminary data.</text>
</comment>
<keyword evidence="2" id="KW-1185">Reference proteome</keyword>
<dbReference type="RefSeq" id="WP_250826558.1">
    <property type="nucleotide sequence ID" value="NZ_JAMOIL010000006.1"/>
</dbReference>
<organism evidence="1 2">
    <name type="scientific">Nocardioides bruguierae</name>
    <dbReference type="NCBI Taxonomy" id="2945102"/>
    <lineage>
        <taxon>Bacteria</taxon>
        <taxon>Bacillati</taxon>
        <taxon>Actinomycetota</taxon>
        <taxon>Actinomycetes</taxon>
        <taxon>Propionibacteriales</taxon>
        <taxon>Nocardioidaceae</taxon>
        <taxon>Nocardioides</taxon>
    </lineage>
</organism>
<accession>A0A9X2IE91</accession>
<dbReference type="AlphaFoldDB" id="A0A9X2IE91"/>
<gene>
    <name evidence="1" type="ORF">M8330_05820</name>
</gene>
<sequence length="414" mass="46935">MNQHPDPIKVARDLTEIINLADGLHDQAVNDARAQVDGRSLPGGRAMINLAPVADPDTWQRRVELHEEWRLPGPSPAIDEDADDDAAVPALQVLRWWSNQYRWALDAVWDHIPTIRTEASFLRHQLDWITTHDTGRWPHLADDVRGVRVHMENLLRAGHRDDRTRVECDRPTCPTHPRLVRAYAPRFIDTWACPLCTATAPALRTCDTCHRQTNPGPDDQPCTAATRRQTTTATECGGRLRTGHALACPRPCPSALPLEPVWRSRPEDDRWKCPACKHRFDDDDFQRAHAAQLRREEAEKYVALPDARSTLASLGRPVRTIAKWLGPQLEHVADHCTECDATWPPGEFPACPADIFEPATHELVRCGGELRAAFAGDPEAVIDGYCELKTRRVWVWWPDVWRLHLATPTRRRTS</sequence>
<proteinExistence type="predicted"/>
<dbReference type="EMBL" id="JAMOIL010000006">
    <property type="protein sequence ID" value="MCM0619808.1"/>
    <property type="molecule type" value="Genomic_DNA"/>
</dbReference>
<dbReference type="Proteomes" id="UP001139485">
    <property type="component" value="Unassembled WGS sequence"/>
</dbReference>
<evidence type="ECO:0000313" key="2">
    <source>
        <dbReference type="Proteomes" id="UP001139485"/>
    </source>
</evidence>
<name>A0A9X2IE91_9ACTN</name>